<dbReference type="SUPFAM" id="SSF49363">
    <property type="entry name" value="Purple acid phosphatase, N-terminal domain"/>
    <property type="match status" value="1"/>
</dbReference>
<evidence type="ECO:0000259" key="2">
    <source>
        <dbReference type="Pfam" id="PF16656"/>
    </source>
</evidence>
<dbReference type="GO" id="GO:0046872">
    <property type="term" value="F:metal ion binding"/>
    <property type="evidence" value="ECO:0007669"/>
    <property type="project" value="InterPro"/>
</dbReference>
<dbReference type="CDD" id="cd00063">
    <property type="entry name" value="FN3"/>
    <property type="match status" value="1"/>
</dbReference>
<sequence length="604" mass="66334">MTTDCNDSDANIHPGATEIPNNIDDDCDGHVDENFDYYFLDADGDGYGNPDIYTTVTSLPEGYTTDNTDCNDNNPSEYPGKIWYKDADSDGYTDGTFEISCLLPSKDYTDSHHILGYTDCNDNNPSIHEGCSAYQYWYEDKDNDGYGNSENEVYDNTQPEGYVLDNTDCNDNDPHEHSGQTWYKDSDNDNHSDGTTNTTSCTRPVGYKTATELQSISDDPDDSDPTIPASSSSEVTYEIRAGWNLINLSLRPETPLDSNNLALEINNTDGSLNKIQKWDGSGWATYAAGAPFGIFDIEMSKGYFLLASEASQWVNQGDKPVCLEYVFNSGWNLYGFPIGGPFSTKTLAQDINDHGGNITKIQKWDGSGWITYAVGAPFGDFAIDTREGYFLLSDNTSNYNICLFKVSNVRDTQFTISWTSESSEEGIVNYGKDKNLGNTAFDERGQNSFTTHHVSLTSLEPDTTYYYEVVSGTTVSNNGGKYFTMKTGPTGTIPSGSFLCAGKVFQKNGSTPAAGTLVYIMIKDKDSLGTTGSSALQSVLVSSDGYWNIELVNTRTTDFKDFFSFTENVDSLIIQVDGGAFGTAQTETPATEYGNGMRPDIILQ</sequence>
<organism evidence="3 4">
    <name type="scientific">Candidatus Magnetoglobus multicellularis str. Araruama</name>
    <dbReference type="NCBI Taxonomy" id="890399"/>
    <lineage>
        <taxon>Bacteria</taxon>
        <taxon>Pseudomonadati</taxon>
        <taxon>Thermodesulfobacteriota</taxon>
        <taxon>Desulfobacteria</taxon>
        <taxon>Desulfobacterales</taxon>
        <taxon>Desulfobacteraceae</taxon>
        <taxon>Candidatus Magnetoglobus</taxon>
    </lineage>
</organism>
<dbReference type="AlphaFoldDB" id="A0A1V1P1R7"/>
<dbReference type="Gene3D" id="2.60.40.380">
    <property type="entry name" value="Purple acid phosphatase-like, N-terminal"/>
    <property type="match status" value="1"/>
</dbReference>
<dbReference type="InterPro" id="IPR003961">
    <property type="entry name" value="FN3_dom"/>
</dbReference>
<evidence type="ECO:0000256" key="1">
    <source>
        <dbReference type="SAM" id="MobiDB-lite"/>
    </source>
</evidence>
<feature type="region of interest" description="Disordered" evidence="1">
    <location>
        <begin position="145"/>
        <end position="233"/>
    </location>
</feature>
<comment type="caution">
    <text evidence="3">The sequence shown here is derived from an EMBL/GenBank/DDBJ whole genome shotgun (WGS) entry which is preliminary data.</text>
</comment>
<feature type="compositionally biased region" description="Basic and acidic residues" evidence="1">
    <location>
        <begin position="172"/>
        <end position="192"/>
    </location>
</feature>
<dbReference type="Proteomes" id="UP000189670">
    <property type="component" value="Unassembled WGS sequence"/>
</dbReference>
<protein>
    <recommendedName>
        <fullName evidence="2">Purple acid phosphatase N-terminal domain-containing protein</fullName>
    </recommendedName>
</protein>
<name>A0A1V1P1R7_9BACT</name>
<dbReference type="InterPro" id="IPR008963">
    <property type="entry name" value="Purple_acid_Pase-like_N"/>
</dbReference>
<accession>A0A1V1P1R7</accession>
<dbReference type="EMBL" id="ATBP01000823">
    <property type="protein sequence ID" value="ETR68822.1"/>
    <property type="molecule type" value="Genomic_DNA"/>
</dbReference>
<evidence type="ECO:0000313" key="4">
    <source>
        <dbReference type="Proteomes" id="UP000189670"/>
    </source>
</evidence>
<dbReference type="InterPro" id="IPR015914">
    <property type="entry name" value="PAPs_N"/>
</dbReference>
<dbReference type="Pfam" id="PF11617">
    <property type="entry name" value="Cu-binding_MopE"/>
    <property type="match status" value="4"/>
</dbReference>
<gene>
    <name evidence="3" type="ORF">OMM_04331</name>
</gene>
<feature type="domain" description="Purple acid phosphatase N-terminal" evidence="2">
    <location>
        <begin position="408"/>
        <end position="474"/>
    </location>
</feature>
<dbReference type="GO" id="GO:0003993">
    <property type="term" value="F:acid phosphatase activity"/>
    <property type="evidence" value="ECO:0007669"/>
    <property type="project" value="InterPro"/>
</dbReference>
<evidence type="ECO:0000313" key="3">
    <source>
        <dbReference type="EMBL" id="ETR68822.1"/>
    </source>
</evidence>
<dbReference type="InterPro" id="IPR021655">
    <property type="entry name" value="Put_metal-bd"/>
</dbReference>
<feature type="region of interest" description="Disordered" evidence="1">
    <location>
        <begin position="1"/>
        <end position="23"/>
    </location>
</feature>
<proteinExistence type="predicted"/>
<feature type="compositionally biased region" description="Polar residues" evidence="1">
    <location>
        <begin position="193"/>
        <end position="202"/>
    </location>
</feature>
<dbReference type="Pfam" id="PF16656">
    <property type="entry name" value="Pur_ac_phosph_N"/>
    <property type="match status" value="1"/>
</dbReference>
<feature type="compositionally biased region" description="Polar residues" evidence="1">
    <location>
        <begin position="146"/>
        <end position="159"/>
    </location>
</feature>
<reference evidence="4" key="1">
    <citation type="submission" date="2012-11" db="EMBL/GenBank/DDBJ databases">
        <authorList>
            <person name="Lucero-Rivera Y.E."/>
            <person name="Tovar-Ramirez D."/>
        </authorList>
    </citation>
    <scope>NUCLEOTIDE SEQUENCE [LARGE SCALE GENOMIC DNA]</scope>
    <source>
        <strain evidence="4">Araruama</strain>
    </source>
</reference>